<reference evidence="4 5" key="1">
    <citation type="submission" date="2018-10" db="EMBL/GenBank/DDBJ databases">
        <title>Dokdonia luteus sp. nov., isolated from sea water.</title>
        <authorList>
            <person name="Zhou L.Y."/>
            <person name="Du Z.J."/>
        </authorList>
    </citation>
    <scope>NUCLEOTIDE SEQUENCE [LARGE SCALE GENOMIC DNA]</scope>
    <source>
        <strain evidence="4 5">SH27</strain>
    </source>
</reference>
<gene>
    <name evidence="4" type="ORF">EAX61_03870</name>
</gene>
<dbReference type="Gene3D" id="1.25.40.10">
    <property type="entry name" value="Tetratricopeptide repeat domain"/>
    <property type="match status" value="3"/>
</dbReference>
<evidence type="ECO:0000256" key="3">
    <source>
        <dbReference type="PROSITE-ProRule" id="PRU00339"/>
    </source>
</evidence>
<evidence type="ECO:0000256" key="1">
    <source>
        <dbReference type="ARBA" id="ARBA00022737"/>
    </source>
</evidence>
<dbReference type="PROSITE" id="PS50005">
    <property type="entry name" value="TPR"/>
    <property type="match status" value="1"/>
</dbReference>
<evidence type="ECO:0000313" key="4">
    <source>
        <dbReference type="EMBL" id="RMB62724.1"/>
    </source>
</evidence>
<dbReference type="PROSITE" id="PS51257">
    <property type="entry name" value="PROKAR_LIPOPROTEIN"/>
    <property type="match status" value="1"/>
</dbReference>
<proteinExistence type="predicted"/>
<dbReference type="SMART" id="SM00028">
    <property type="entry name" value="TPR"/>
    <property type="match status" value="3"/>
</dbReference>
<dbReference type="InterPro" id="IPR011990">
    <property type="entry name" value="TPR-like_helical_dom_sf"/>
</dbReference>
<dbReference type="InterPro" id="IPR019734">
    <property type="entry name" value="TPR_rpt"/>
</dbReference>
<dbReference type="SUPFAM" id="SSF48452">
    <property type="entry name" value="TPR-like"/>
    <property type="match status" value="3"/>
</dbReference>
<dbReference type="Proteomes" id="UP000281985">
    <property type="component" value="Unassembled WGS sequence"/>
</dbReference>
<accession>A0A3M0GD60</accession>
<name>A0A3M0GD60_9FLAO</name>
<organism evidence="4 5">
    <name type="scientific">Dokdonia sinensis</name>
    <dbReference type="NCBI Taxonomy" id="2479847"/>
    <lineage>
        <taxon>Bacteria</taxon>
        <taxon>Pseudomonadati</taxon>
        <taxon>Bacteroidota</taxon>
        <taxon>Flavobacteriia</taxon>
        <taxon>Flavobacteriales</taxon>
        <taxon>Flavobacteriaceae</taxon>
        <taxon>Dokdonia</taxon>
    </lineage>
</organism>
<dbReference type="AlphaFoldDB" id="A0A3M0GD60"/>
<keyword evidence="5" id="KW-1185">Reference proteome</keyword>
<evidence type="ECO:0000256" key="2">
    <source>
        <dbReference type="ARBA" id="ARBA00022803"/>
    </source>
</evidence>
<dbReference type="RefSeq" id="WP_121916361.1">
    <property type="nucleotide sequence ID" value="NZ_REFV01000003.1"/>
</dbReference>
<evidence type="ECO:0008006" key="6">
    <source>
        <dbReference type="Google" id="ProtNLM"/>
    </source>
</evidence>
<comment type="caution">
    <text evidence="4">The sequence shown here is derived from an EMBL/GenBank/DDBJ whole genome shotgun (WGS) entry which is preliminary data.</text>
</comment>
<dbReference type="InterPro" id="IPR051012">
    <property type="entry name" value="CellSynth/LPSAsmb/PSIAsmb"/>
</dbReference>
<evidence type="ECO:0000313" key="5">
    <source>
        <dbReference type="Proteomes" id="UP000281985"/>
    </source>
</evidence>
<dbReference type="EMBL" id="REFV01000003">
    <property type="protein sequence ID" value="RMB62724.1"/>
    <property type="molecule type" value="Genomic_DNA"/>
</dbReference>
<sequence>MKLYITFLTALVLFSCSENKITDTQDYDKYLATNKNEDIEKTQKELEFWNSRIKDDSLQLISLAKSGGIYNTLFDKTKDINQLKNAEKVLKKSATIAAIKKESYLLSLAQNYISQHRFQDANKVIAEARAISPNKKEVSYLSFDIAMELGKYDHAQAYLKSIENVSDFGYLIRLAKWMDYKGELDKTIHNMEEAKRIADASNNPSLKTWTYTNLADYYGHDGRIKDSYIHYVKSLELDPNNAYAKKGIAWITYSYENNPEEALRILNSIPKENYSPDYYLLKAEIADSQDNQELKNKNLEMYWQSVNKAEYGGMYDAYNAIYLAEEKGDFKEAIVLAQDDVNERPTPETYSTLAYIYNLNGEPEKALKIIKDHVENKTYEPVAHLYMAQVYKRNGLQDKVMPIKKELLEASYELGPVTMRSVKAL</sequence>
<keyword evidence="2 3" id="KW-0802">TPR repeat</keyword>
<feature type="repeat" description="TPR" evidence="3">
    <location>
        <begin position="208"/>
        <end position="241"/>
    </location>
</feature>
<dbReference type="PANTHER" id="PTHR45586">
    <property type="entry name" value="TPR REPEAT-CONTAINING PROTEIN PA4667"/>
    <property type="match status" value="1"/>
</dbReference>
<keyword evidence="1" id="KW-0677">Repeat</keyword>
<protein>
    <recommendedName>
        <fullName evidence="6">Cell surface protein</fullName>
    </recommendedName>
</protein>
<dbReference type="OrthoDB" id="1399920at2"/>
<dbReference type="PANTHER" id="PTHR45586:SF1">
    <property type="entry name" value="LIPOPOLYSACCHARIDE ASSEMBLY PROTEIN B"/>
    <property type="match status" value="1"/>
</dbReference>